<gene>
    <name evidence="2" type="primary">id582</name>
</gene>
<accession>Q9AN40</accession>
<proteinExistence type="predicted"/>
<protein>
    <submittedName>
        <fullName evidence="2">ID582</fullName>
    </submittedName>
</protein>
<reference evidence="2" key="1">
    <citation type="journal article" date="2001" name="J. Bacteriol.">
        <title>Potential symbiosis-specific genes uncovered by sequencing a 410-kb DNA region of the Bradyrhizobium japonicum chromosome.</title>
        <authorList>
            <person name="Gottfert M."/>
            <person name="Rothlisberger S."/>
            <person name="Kundig C."/>
            <person name="Beck C."/>
            <person name="Marty R."/>
            <person name="Hennecke H."/>
        </authorList>
    </citation>
    <scope>NUCLEOTIDE SEQUENCE</scope>
    <source>
        <strain evidence="2">110spc4</strain>
    </source>
</reference>
<dbReference type="EMBL" id="AH010242">
    <property type="protein sequence ID" value="AAG60938.1"/>
    <property type="molecule type" value="Genomic_DNA"/>
</dbReference>
<evidence type="ECO:0000313" key="2">
    <source>
        <dbReference type="EMBL" id="AAG60938.1"/>
    </source>
</evidence>
<name>Q9AN40_BRAJP</name>
<dbReference type="AlphaFoldDB" id="Q9AN40"/>
<sequence length="190" mass="21308">MLFARDRNNDLVQMPFVTASGSALADAIGERLCHGRCCKSPACRTSPRLVQSRHAERDVHRIRQPPRQNRTARSVDDGDEIEKAAADGQIRDVGRPHLVRPVDRSCCAADRDRDLVARRRLCRVRLRSQRGDAHLAHQLLHALAIDRKPLSLSIAVIRREPRNGQAVISSSIRCIRARSLNWPAVAAGRR</sequence>
<feature type="region of interest" description="Disordered" evidence="1">
    <location>
        <begin position="49"/>
        <end position="76"/>
    </location>
</feature>
<evidence type="ECO:0000256" key="1">
    <source>
        <dbReference type="SAM" id="MobiDB-lite"/>
    </source>
</evidence>
<organism evidence="2">
    <name type="scientific">Bradyrhizobium japonicum</name>
    <dbReference type="NCBI Taxonomy" id="375"/>
    <lineage>
        <taxon>Bacteria</taxon>
        <taxon>Pseudomonadati</taxon>
        <taxon>Pseudomonadota</taxon>
        <taxon>Alphaproteobacteria</taxon>
        <taxon>Hyphomicrobiales</taxon>
        <taxon>Nitrobacteraceae</taxon>
        <taxon>Bradyrhizobium</taxon>
    </lineage>
</organism>